<dbReference type="Proteomes" id="UP000886757">
    <property type="component" value="Unassembled WGS sequence"/>
</dbReference>
<feature type="transmembrane region" description="Helical" evidence="1">
    <location>
        <begin position="116"/>
        <end position="139"/>
    </location>
</feature>
<feature type="transmembrane region" description="Helical" evidence="1">
    <location>
        <begin position="71"/>
        <end position="96"/>
    </location>
</feature>
<name>A0A9D1AD30_9FIRM</name>
<keyword evidence="1" id="KW-0472">Membrane</keyword>
<dbReference type="EMBL" id="DVGK01000054">
    <property type="protein sequence ID" value="HIR13177.1"/>
    <property type="molecule type" value="Genomic_DNA"/>
</dbReference>
<accession>A0A9D1AD30</accession>
<dbReference type="GO" id="GO:0016020">
    <property type="term" value="C:membrane"/>
    <property type="evidence" value="ECO:0007669"/>
    <property type="project" value="InterPro"/>
</dbReference>
<dbReference type="AlphaFoldDB" id="A0A9D1AD30"/>
<reference evidence="2" key="1">
    <citation type="submission" date="2020-10" db="EMBL/GenBank/DDBJ databases">
        <authorList>
            <person name="Gilroy R."/>
        </authorList>
    </citation>
    <scope>NUCLEOTIDE SEQUENCE</scope>
    <source>
        <strain evidence="2">ChiSjej4B22-8148</strain>
    </source>
</reference>
<keyword evidence="1" id="KW-0812">Transmembrane</keyword>
<feature type="transmembrane region" description="Helical" evidence="1">
    <location>
        <begin position="32"/>
        <end position="50"/>
    </location>
</feature>
<keyword evidence="1" id="KW-1133">Transmembrane helix</keyword>
<evidence type="ECO:0000256" key="1">
    <source>
        <dbReference type="SAM" id="Phobius"/>
    </source>
</evidence>
<organism evidence="2 3">
    <name type="scientific">Candidatus Choladousia intestinavium</name>
    <dbReference type="NCBI Taxonomy" id="2840727"/>
    <lineage>
        <taxon>Bacteria</taxon>
        <taxon>Bacillati</taxon>
        <taxon>Bacillota</taxon>
        <taxon>Clostridia</taxon>
        <taxon>Lachnospirales</taxon>
        <taxon>Lachnospiraceae</taxon>
        <taxon>Lachnospiraceae incertae sedis</taxon>
        <taxon>Candidatus Choladousia</taxon>
    </lineage>
</organism>
<feature type="transmembrane region" description="Helical" evidence="1">
    <location>
        <begin position="7"/>
        <end position="26"/>
    </location>
</feature>
<reference evidence="2" key="2">
    <citation type="journal article" date="2021" name="PeerJ">
        <title>Extensive microbial diversity within the chicken gut microbiome revealed by metagenomics and culture.</title>
        <authorList>
            <person name="Gilroy R."/>
            <person name="Ravi A."/>
            <person name="Getino M."/>
            <person name="Pursley I."/>
            <person name="Horton D.L."/>
            <person name="Alikhan N.F."/>
            <person name="Baker D."/>
            <person name="Gharbi K."/>
            <person name="Hall N."/>
            <person name="Watson M."/>
            <person name="Adriaenssens E.M."/>
            <person name="Foster-Nyarko E."/>
            <person name="Jarju S."/>
            <person name="Secka A."/>
            <person name="Antonio M."/>
            <person name="Oren A."/>
            <person name="Chaudhuri R.R."/>
            <person name="La Ragione R."/>
            <person name="Hildebrand F."/>
            <person name="Pallen M.J."/>
        </authorList>
    </citation>
    <scope>NUCLEOTIDE SEQUENCE</scope>
    <source>
        <strain evidence="2">ChiSjej4B22-8148</strain>
    </source>
</reference>
<evidence type="ECO:0000313" key="2">
    <source>
        <dbReference type="EMBL" id="HIR13177.1"/>
    </source>
</evidence>
<feature type="transmembrane region" description="Helical" evidence="1">
    <location>
        <begin position="151"/>
        <end position="173"/>
    </location>
</feature>
<gene>
    <name evidence="2" type="ORF">IAB31_04560</name>
</gene>
<protein>
    <submittedName>
        <fullName evidence="2">DUF4405 domain-containing protein</fullName>
    </submittedName>
</protein>
<comment type="caution">
    <text evidence="2">The sequence shown here is derived from an EMBL/GenBank/DDBJ whole genome shotgun (WGS) entry which is preliminary data.</text>
</comment>
<proteinExistence type="predicted"/>
<sequence length="226" mass="25600">MSTKQKLKIAVDILMTAALLLLMPYALIGEAAHEWIGMGMLVLFVLHHILNHRWIKNLGRGKYTCIRAVQTVLAALILISILGSMASGILLSRYVFAFLDIRGLTVLARSIHMFCAYWGFVLMALHLGLHWGMVTGLTGKWFKSPSAARTLFARGISLAIAVYGIRAFMARGIPGYLLMQVHFVFFNYEEPVIFFILDYMAVMGLFVFVGYYFGRVLRNRKKKEKK</sequence>
<evidence type="ECO:0000313" key="3">
    <source>
        <dbReference type="Proteomes" id="UP000886757"/>
    </source>
</evidence>
<dbReference type="GO" id="GO:0022904">
    <property type="term" value="P:respiratory electron transport chain"/>
    <property type="evidence" value="ECO:0007669"/>
    <property type="project" value="InterPro"/>
</dbReference>
<feature type="transmembrane region" description="Helical" evidence="1">
    <location>
        <begin position="193"/>
        <end position="213"/>
    </location>
</feature>
<dbReference type="SUPFAM" id="SSF81342">
    <property type="entry name" value="Transmembrane di-heme cytochromes"/>
    <property type="match status" value="1"/>
</dbReference>
<dbReference type="InterPro" id="IPR016174">
    <property type="entry name" value="Di-haem_cyt_TM"/>
</dbReference>